<dbReference type="PROSITE" id="PS51257">
    <property type="entry name" value="PROKAR_LIPOPROTEIN"/>
    <property type="match status" value="1"/>
</dbReference>
<name>A0A6G7ZMC1_9SPHN</name>
<organism evidence="2 3">
    <name type="scientific">Sphingomonas sinipercae</name>
    <dbReference type="NCBI Taxonomy" id="2714944"/>
    <lineage>
        <taxon>Bacteria</taxon>
        <taxon>Pseudomonadati</taxon>
        <taxon>Pseudomonadota</taxon>
        <taxon>Alphaproteobacteria</taxon>
        <taxon>Sphingomonadales</taxon>
        <taxon>Sphingomonadaceae</taxon>
        <taxon>Sphingomonas</taxon>
    </lineage>
</organism>
<dbReference type="AlphaFoldDB" id="A0A6G7ZMC1"/>
<dbReference type="EMBL" id="CP049871">
    <property type="protein sequence ID" value="QIL02046.1"/>
    <property type="molecule type" value="Genomic_DNA"/>
</dbReference>
<evidence type="ECO:0000256" key="1">
    <source>
        <dbReference type="SAM" id="MobiDB-lite"/>
    </source>
</evidence>
<reference evidence="2 3" key="1">
    <citation type="submission" date="2020-03" db="EMBL/GenBank/DDBJ databases">
        <title>Sphingomonas sp. nov., isolated from fish.</title>
        <authorList>
            <person name="Hyun D.-W."/>
            <person name="Bae J.-W."/>
        </authorList>
    </citation>
    <scope>NUCLEOTIDE SEQUENCE [LARGE SCALE GENOMIC DNA]</scope>
    <source>
        <strain evidence="2 3">HDW15C</strain>
    </source>
</reference>
<sequence length="83" mass="8406">MRFWTLAMLALAVGGCSNDDSGTDLAPGRNDLSSAEIDAALGPADQAAINDLAPQNSVEGDAPSNEAGTKTTDDGSAPNEEEL</sequence>
<feature type="region of interest" description="Disordered" evidence="1">
    <location>
        <begin position="52"/>
        <end position="83"/>
    </location>
</feature>
<evidence type="ECO:0000313" key="2">
    <source>
        <dbReference type="EMBL" id="QIL02046.1"/>
    </source>
</evidence>
<evidence type="ECO:0000313" key="3">
    <source>
        <dbReference type="Proteomes" id="UP000502502"/>
    </source>
</evidence>
<keyword evidence="3" id="KW-1185">Reference proteome</keyword>
<dbReference type="RefSeq" id="WP_166093267.1">
    <property type="nucleotide sequence ID" value="NZ_CP049871.1"/>
</dbReference>
<dbReference type="Proteomes" id="UP000502502">
    <property type="component" value="Chromosome"/>
</dbReference>
<accession>A0A6G7ZMC1</accession>
<gene>
    <name evidence="2" type="ORF">G7078_04080</name>
</gene>
<protein>
    <submittedName>
        <fullName evidence="2">Uncharacterized protein</fullName>
    </submittedName>
</protein>
<proteinExistence type="predicted"/>
<dbReference type="KEGG" id="ssin:G7078_04080"/>